<dbReference type="InterPro" id="IPR058651">
    <property type="entry name" value="HTH_VMAP-M9"/>
</dbReference>
<feature type="region of interest" description="Disordered" evidence="1">
    <location>
        <begin position="111"/>
        <end position="132"/>
    </location>
</feature>
<evidence type="ECO:0000313" key="5">
    <source>
        <dbReference type="Proteomes" id="UP001050975"/>
    </source>
</evidence>
<proteinExistence type="predicted"/>
<evidence type="ECO:0000259" key="2">
    <source>
        <dbReference type="Pfam" id="PF00931"/>
    </source>
</evidence>
<evidence type="ECO:0000259" key="3">
    <source>
        <dbReference type="Pfam" id="PF26355"/>
    </source>
</evidence>
<reference evidence="4" key="1">
    <citation type="submission" date="2019-10" db="EMBL/GenBank/DDBJ databases">
        <title>Draft genome sequece of Microseira wollei NIES-4236.</title>
        <authorList>
            <person name="Yamaguchi H."/>
            <person name="Suzuki S."/>
            <person name="Kawachi M."/>
        </authorList>
    </citation>
    <scope>NUCLEOTIDE SEQUENCE</scope>
    <source>
        <strain evidence="4">NIES-4236</strain>
    </source>
</reference>
<dbReference type="CDD" id="cd02019">
    <property type="entry name" value="NK"/>
    <property type="match status" value="1"/>
</dbReference>
<name>A0AAV3XM06_9CYAN</name>
<dbReference type="InterPro" id="IPR027417">
    <property type="entry name" value="P-loop_NTPase"/>
</dbReference>
<protein>
    <submittedName>
        <fullName evidence="4">ATPase</fullName>
    </submittedName>
</protein>
<dbReference type="EMBL" id="BLAY01000124">
    <property type="protein sequence ID" value="GET41497.1"/>
    <property type="molecule type" value="Genomic_DNA"/>
</dbReference>
<comment type="caution">
    <text evidence="4">The sequence shown here is derived from an EMBL/GenBank/DDBJ whole genome shotgun (WGS) entry which is preliminary data.</text>
</comment>
<feature type="domain" description="NB-ARC" evidence="2">
    <location>
        <begin position="153"/>
        <end position="220"/>
    </location>
</feature>
<dbReference type="AlphaFoldDB" id="A0AAV3XM06"/>
<dbReference type="Pfam" id="PF00931">
    <property type="entry name" value="NB-ARC"/>
    <property type="match status" value="1"/>
</dbReference>
<dbReference type="RefSeq" id="WP_307731581.1">
    <property type="nucleotide sequence ID" value="NZ_BLAY01000124.1"/>
</dbReference>
<keyword evidence="5" id="KW-1185">Reference proteome</keyword>
<evidence type="ECO:0000313" key="4">
    <source>
        <dbReference type="EMBL" id="GET41497.1"/>
    </source>
</evidence>
<dbReference type="Gene3D" id="3.40.50.300">
    <property type="entry name" value="P-loop containing nucleotide triphosphate hydrolases"/>
    <property type="match status" value="1"/>
</dbReference>
<accession>A0AAV3XM06</accession>
<evidence type="ECO:0000256" key="1">
    <source>
        <dbReference type="SAM" id="MobiDB-lite"/>
    </source>
</evidence>
<dbReference type="Pfam" id="PF26355">
    <property type="entry name" value="HTH_VMAP-M9"/>
    <property type="match status" value="1"/>
</dbReference>
<dbReference type="Proteomes" id="UP001050975">
    <property type="component" value="Unassembled WGS sequence"/>
</dbReference>
<gene>
    <name evidence="4" type="ORF">MiSe_63090</name>
</gene>
<sequence length="236" mass="26748">MNLKEALKIADDLVFAKTGKHLDNLQQAILRGTLQGEKYKEIAKDLDKSEGYVRETGSQLWQMLSELLGEDVNKINFRAAMERLQVSIFSHFAQDYVQISTVNFCGEILHPPDIPNSNPPDREPSNTKQTKNIHQDLSEMPELGAFYDRTPELETLTTWILQQSCRLIALTGISGIGKTTLAVQLVQQIKDEFEYVIWCSLDEYPTIAEFQHKLITQVASYKQGRCQLASLLIANC</sequence>
<feature type="domain" description="vWA-MoxR associated protein N-terminal HTH" evidence="3">
    <location>
        <begin position="1"/>
        <end position="84"/>
    </location>
</feature>
<dbReference type="InterPro" id="IPR002182">
    <property type="entry name" value="NB-ARC"/>
</dbReference>
<organism evidence="4 5">
    <name type="scientific">Microseira wollei NIES-4236</name>
    <dbReference type="NCBI Taxonomy" id="2530354"/>
    <lineage>
        <taxon>Bacteria</taxon>
        <taxon>Bacillati</taxon>
        <taxon>Cyanobacteriota</taxon>
        <taxon>Cyanophyceae</taxon>
        <taxon>Oscillatoriophycideae</taxon>
        <taxon>Aerosakkonematales</taxon>
        <taxon>Aerosakkonemataceae</taxon>
        <taxon>Microseira</taxon>
    </lineage>
</organism>
<dbReference type="GO" id="GO:0043531">
    <property type="term" value="F:ADP binding"/>
    <property type="evidence" value="ECO:0007669"/>
    <property type="project" value="InterPro"/>
</dbReference>
<dbReference type="SUPFAM" id="SSF52540">
    <property type="entry name" value="P-loop containing nucleoside triphosphate hydrolases"/>
    <property type="match status" value="1"/>
</dbReference>